<evidence type="ECO:0000256" key="4">
    <source>
        <dbReference type="ARBA" id="ARBA00022840"/>
    </source>
</evidence>
<dbReference type="Pfam" id="PF01443">
    <property type="entry name" value="Viral_helicase1"/>
    <property type="match status" value="1"/>
</dbReference>
<gene>
    <name evidence="8" type="ORF">HZU44_17745</name>
</gene>
<dbReference type="EMBL" id="CP058905">
    <property type="protein sequence ID" value="QLJ96748.1"/>
    <property type="molecule type" value="Genomic_DNA"/>
</dbReference>
<dbReference type="PANTHER" id="PTHR11070:SF45">
    <property type="entry name" value="DNA 3'-5' HELICASE"/>
    <property type="match status" value="1"/>
</dbReference>
<dbReference type="AlphaFoldDB" id="A0A7D6CEM5"/>
<evidence type="ECO:0000256" key="1">
    <source>
        <dbReference type="ARBA" id="ARBA00022741"/>
    </source>
</evidence>
<dbReference type="InterPro" id="IPR014016">
    <property type="entry name" value="UvrD-like_ATP-bd"/>
</dbReference>
<proteinExistence type="predicted"/>
<dbReference type="PROSITE" id="PS51198">
    <property type="entry name" value="UVRD_HELICASE_ATP_BIND"/>
    <property type="match status" value="1"/>
</dbReference>
<keyword evidence="3 5" id="KW-0347">Helicase</keyword>
<feature type="region of interest" description="Disordered" evidence="6">
    <location>
        <begin position="686"/>
        <end position="706"/>
    </location>
</feature>
<dbReference type="GO" id="GO:0000725">
    <property type="term" value="P:recombinational repair"/>
    <property type="evidence" value="ECO:0007669"/>
    <property type="project" value="TreeGrafter"/>
</dbReference>
<dbReference type="InterPro" id="IPR027417">
    <property type="entry name" value="P-loop_NTPase"/>
</dbReference>
<evidence type="ECO:0000256" key="6">
    <source>
        <dbReference type="SAM" id="MobiDB-lite"/>
    </source>
</evidence>
<dbReference type="Gene3D" id="3.40.50.300">
    <property type="entry name" value="P-loop containing nucleotide triphosphate hydrolases"/>
    <property type="match status" value="3"/>
</dbReference>
<protein>
    <submittedName>
        <fullName evidence="8">AAA family ATPase</fullName>
    </submittedName>
</protein>
<organism evidence="8">
    <name type="scientific">Micromonospora carbonacea</name>
    <dbReference type="NCBI Taxonomy" id="47853"/>
    <lineage>
        <taxon>Bacteria</taxon>
        <taxon>Bacillati</taxon>
        <taxon>Actinomycetota</taxon>
        <taxon>Actinomycetes</taxon>
        <taxon>Micromonosporales</taxon>
        <taxon>Micromonosporaceae</taxon>
        <taxon>Micromonospora</taxon>
    </lineage>
</organism>
<dbReference type="GO" id="GO:0005829">
    <property type="term" value="C:cytosol"/>
    <property type="evidence" value="ECO:0007669"/>
    <property type="project" value="TreeGrafter"/>
</dbReference>
<reference evidence="8" key="1">
    <citation type="submission" date="2020-08" db="EMBL/GenBank/DDBJ databases">
        <title>A bifunctional nitrone conjugated secondary metabolite targeting the ribosome.</title>
        <authorList>
            <person name="Limbrick E.M."/>
            <person name="Graf M."/>
            <person name="Derewacz D.K."/>
            <person name="Nguyen F."/>
            <person name="Spraggins J.M."/>
            <person name="Wieland M."/>
            <person name="Ynigez-Gutierrez A.E."/>
            <person name="Reisman B.J."/>
            <person name="Zinshteyn B."/>
            <person name="McCulloch K."/>
            <person name="Iverson T.M."/>
            <person name="Green R."/>
            <person name="Wilson D.N."/>
            <person name="Bachmann B.O."/>
        </authorList>
    </citation>
    <scope>NUCLEOTIDE SEQUENCE</scope>
    <source>
        <strain evidence="8">Africana</strain>
    </source>
</reference>
<evidence type="ECO:0000256" key="2">
    <source>
        <dbReference type="ARBA" id="ARBA00022801"/>
    </source>
</evidence>
<feature type="binding site" evidence="5">
    <location>
        <begin position="197"/>
        <end position="204"/>
    </location>
    <ligand>
        <name>ATP</name>
        <dbReference type="ChEBI" id="CHEBI:30616"/>
    </ligand>
</feature>
<dbReference type="InterPro" id="IPR000212">
    <property type="entry name" value="DNA_helicase_UvrD/REP"/>
</dbReference>
<dbReference type="GO" id="GO:0016787">
    <property type="term" value="F:hydrolase activity"/>
    <property type="evidence" value="ECO:0007669"/>
    <property type="project" value="UniProtKB-UniRule"/>
</dbReference>
<evidence type="ECO:0000256" key="3">
    <source>
        <dbReference type="ARBA" id="ARBA00022806"/>
    </source>
</evidence>
<keyword evidence="4 5" id="KW-0067">ATP-binding</keyword>
<keyword evidence="2 5" id="KW-0378">Hydrolase</keyword>
<dbReference type="InterPro" id="IPR027351">
    <property type="entry name" value="(+)RNA_virus_helicase_core_dom"/>
</dbReference>
<evidence type="ECO:0000313" key="8">
    <source>
        <dbReference type="EMBL" id="QLJ96748.1"/>
    </source>
</evidence>
<accession>A0A7D6CEM5</accession>
<name>A0A7D6CEM5_9ACTN</name>
<evidence type="ECO:0000259" key="7">
    <source>
        <dbReference type="PROSITE" id="PS51198"/>
    </source>
</evidence>
<evidence type="ECO:0000256" key="5">
    <source>
        <dbReference type="PROSITE-ProRule" id="PRU00560"/>
    </source>
</evidence>
<keyword evidence="1 5" id="KW-0547">Nucleotide-binding</keyword>
<dbReference type="GO" id="GO:0005524">
    <property type="term" value="F:ATP binding"/>
    <property type="evidence" value="ECO:0007669"/>
    <property type="project" value="UniProtKB-UniRule"/>
</dbReference>
<feature type="domain" description="UvrD-like helicase ATP-binding" evidence="7">
    <location>
        <begin position="176"/>
        <end position="573"/>
    </location>
</feature>
<dbReference type="SUPFAM" id="SSF52540">
    <property type="entry name" value="P-loop containing nucleoside triphosphate hydrolases"/>
    <property type="match status" value="1"/>
</dbReference>
<dbReference type="Pfam" id="PF00580">
    <property type="entry name" value="UvrD-helicase"/>
    <property type="match status" value="1"/>
</dbReference>
<dbReference type="PANTHER" id="PTHR11070">
    <property type="entry name" value="UVRD / RECB / PCRA DNA HELICASE FAMILY MEMBER"/>
    <property type="match status" value="1"/>
</dbReference>
<dbReference type="GO" id="GO:0003677">
    <property type="term" value="F:DNA binding"/>
    <property type="evidence" value="ECO:0007669"/>
    <property type="project" value="InterPro"/>
</dbReference>
<sequence length="706" mass="77104">MSEAAHQIAIEQQVVDKVYARLEVMREQARELSEEGHGRAGSGPATGLVERDAMVLHAAARVADLDGQEEGIVFGRLDFDDGYTYRIGRLGVRDEDREPLVVDWRAPAAAPFYRATPGEPLGVQRRRVVTCQGPRVVGLDDEVLSAKDIEGVVGEGALLTSLTRARGEHMRDIVSTIQREQDEAIRAPAHGVTLITGGPGTGKTQVALHRAAYLLYTDRGRFTDGRVLVVGPSTVFTEYIGRVLPGLGEDSVHLRSIGELFDGVVATRRDPAEVARSKGDLRMVRVLADLAWDTPPNAPDHLRTLTADDLAKARIEIRRRCEARGSKVNDARPEAARVLSELLGGREVPDAFLNAWWPPLTPQDVLPAQHGEWSVDDVPLLDELAEILGRPTKPTGAAPEWQPRELRSGARLAETFVLSWSLNDGWQLFAPGLPTPIALSGQSIDHNGYWAAQRWAAAIILREGHQVVSWIDGFDPYGEEGYVPVLAEPLPVAETEEPVDDAYLHVILDEAQDLSPMECRMIARRAAHASMTIVGDLGQATHPLAADSWPELMRRLGKREARTLDLPTGYRVPQVIADFAARALAPGITPTRSFRPGGRLEIRRVDDLREAVAQETGTVIAPDHLAASLAAIPVSQVKGLEYDRVVLVEPADIVAAEPRGMSRLYVALTRAVAELVILHTKPLPESLTRSPRASRRPGVRLVEASP</sequence>
<dbReference type="GO" id="GO:0043138">
    <property type="term" value="F:3'-5' DNA helicase activity"/>
    <property type="evidence" value="ECO:0007669"/>
    <property type="project" value="TreeGrafter"/>
</dbReference>